<evidence type="ECO:0000256" key="1">
    <source>
        <dbReference type="SAM" id="MobiDB-lite"/>
    </source>
</evidence>
<comment type="caution">
    <text evidence="3">The sequence shown here is derived from an EMBL/GenBank/DDBJ whole genome shotgun (WGS) entry which is preliminary data.</text>
</comment>
<feature type="region of interest" description="Disordered" evidence="1">
    <location>
        <begin position="50"/>
        <end position="85"/>
    </location>
</feature>
<gene>
    <name evidence="3" type="ORF">D6D20_08323</name>
</gene>
<feature type="chain" id="PRO_5020854185" description="GPI anchored protein" evidence="2">
    <location>
        <begin position="25"/>
        <end position="174"/>
    </location>
</feature>
<keyword evidence="2" id="KW-0732">Signal</keyword>
<feature type="signal peptide" evidence="2">
    <location>
        <begin position="1"/>
        <end position="24"/>
    </location>
</feature>
<proteinExistence type="predicted"/>
<reference evidence="3 4" key="1">
    <citation type="submission" date="2018-10" db="EMBL/GenBank/DDBJ databases">
        <title>Fifty Aureobasidium pullulans genomes reveal a recombining polyextremotolerant generalist.</title>
        <authorList>
            <person name="Gostincar C."/>
            <person name="Turk M."/>
            <person name="Zajc J."/>
            <person name="Gunde-Cimerman N."/>
        </authorList>
    </citation>
    <scope>NUCLEOTIDE SEQUENCE [LARGE SCALE GENOMIC DNA]</scope>
    <source>
        <strain evidence="3 4">EXF-10751</strain>
    </source>
</reference>
<accession>A0A4S8YSR7</accession>
<dbReference type="EMBL" id="QZAN01000132">
    <property type="protein sequence ID" value="THW56973.1"/>
    <property type="molecule type" value="Genomic_DNA"/>
</dbReference>
<organism evidence="3 4">
    <name type="scientific">Aureobasidium pullulans</name>
    <name type="common">Black yeast</name>
    <name type="synonym">Pullularia pullulans</name>
    <dbReference type="NCBI Taxonomy" id="5580"/>
    <lineage>
        <taxon>Eukaryota</taxon>
        <taxon>Fungi</taxon>
        <taxon>Dikarya</taxon>
        <taxon>Ascomycota</taxon>
        <taxon>Pezizomycotina</taxon>
        <taxon>Dothideomycetes</taxon>
        <taxon>Dothideomycetidae</taxon>
        <taxon>Dothideales</taxon>
        <taxon>Saccotheciaceae</taxon>
        <taxon>Aureobasidium</taxon>
    </lineage>
</organism>
<protein>
    <recommendedName>
        <fullName evidence="5">GPI anchored protein</fullName>
    </recommendedName>
</protein>
<evidence type="ECO:0000313" key="4">
    <source>
        <dbReference type="Proteomes" id="UP000310421"/>
    </source>
</evidence>
<sequence length="174" mass="17519">MLPATMQFTNFLLPLLFAISGVSAQEPDVTSVMTYYTTFTVSRVVETTTCTSTTTPPAASTTEAVSTSEAPIISTSQAPVPTSSPSTSFTTELLTQTVQRIAASPVVSSSMVTVYPVASAASASAAMPHASTNGTTVAISSPTIAPYTGAASGLTIQFGAAAVIAAVAGVVQML</sequence>
<dbReference type="AlphaFoldDB" id="A0A4S8YSR7"/>
<evidence type="ECO:0000256" key="2">
    <source>
        <dbReference type="SAM" id="SignalP"/>
    </source>
</evidence>
<evidence type="ECO:0008006" key="5">
    <source>
        <dbReference type="Google" id="ProtNLM"/>
    </source>
</evidence>
<name>A0A4S8YSR7_AURPU</name>
<evidence type="ECO:0000313" key="3">
    <source>
        <dbReference type="EMBL" id="THW56973.1"/>
    </source>
</evidence>
<dbReference type="Proteomes" id="UP000310421">
    <property type="component" value="Unassembled WGS sequence"/>
</dbReference>